<dbReference type="PANTHER" id="PTHR30217">
    <property type="entry name" value="PEPTIDASE U32 FAMILY"/>
    <property type="match status" value="1"/>
</dbReference>
<dbReference type="STRING" id="1499966.U14_05661"/>
<evidence type="ECO:0000313" key="3">
    <source>
        <dbReference type="Proteomes" id="UP000030700"/>
    </source>
</evidence>
<reference evidence="2" key="1">
    <citation type="journal article" date="2015" name="PeerJ">
        <title>First genomic representation of candidate bacterial phylum KSB3 points to enhanced environmental sensing as a trigger of wastewater bulking.</title>
        <authorList>
            <person name="Sekiguchi Y."/>
            <person name="Ohashi A."/>
            <person name="Parks D.H."/>
            <person name="Yamauchi T."/>
            <person name="Tyson G.W."/>
            <person name="Hugenholtz P."/>
        </authorList>
    </citation>
    <scope>NUCLEOTIDE SEQUENCE [LARGE SCALE GENOMIC DNA]</scope>
</reference>
<feature type="domain" description="Peptidase U32 collagenase" evidence="1">
    <location>
        <begin position="489"/>
        <end position="602"/>
    </location>
</feature>
<dbReference type="HOGENOM" id="CLU_011540_5_0_0"/>
<protein>
    <submittedName>
        <fullName evidence="2">Peptidase U32 family protein</fullName>
    </submittedName>
</protein>
<dbReference type="InterPro" id="IPR051454">
    <property type="entry name" value="RNA/ubiquinone_mod_enzymes"/>
</dbReference>
<organism evidence="2">
    <name type="scientific">Candidatus Moduliflexus flocculans</name>
    <dbReference type="NCBI Taxonomy" id="1499966"/>
    <lineage>
        <taxon>Bacteria</taxon>
        <taxon>Candidatus Moduliflexota</taxon>
        <taxon>Candidatus Moduliflexia</taxon>
        <taxon>Candidatus Moduliflexales</taxon>
        <taxon>Candidatus Moduliflexaceae</taxon>
    </lineage>
</organism>
<dbReference type="InterPro" id="IPR020988">
    <property type="entry name" value="Pept_U32_collagenase"/>
</dbReference>
<dbReference type="EMBL" id="DF820461">
    <property type="protein sequence ID" value="GAK54376.1"/>
    <property type="molecule type" value="Genomic_DNA"/>
</dbReference>
<dbReference type="PANTHER" id="PTHR30217:SF10">
    <property type="entry name" value="23S RRNA 5-HYDROXYCYTIDINE C2501 SYNTHASE"/>
    <property type="match status" value="1"/>
</dbReference>
<evidence type="ECO:0000313" key="2">
    <source>
        <dbReference type="EMBL" id="GAK54376.1"/>
    </source>
</evidence>
<gene>
    <name evidence="2" type="ORF">U14_05661</name>
</gene>
<evidence type="ECO:0000259" key="1">
    <source>
        <dbReference type="Pfam" id="PF12392"/>
    </source>
</evidence>
<name>A0A081BSJ5_9BACT</name>
<keyword evidence="3" id="KW-1185">Reference proteome</keyword>
<dbReference type="AlphaFoldDB" id="A0A081BSJ5"/>
<sequence length="722" mass="80457">MVVDAVLQNLIAYGETRLNNYQKNTFLHSNLDKKRIAYILVLNSQYLNFMDTTSPKIIELLAPAKNADAGIAAITCGADAVYIGAARFGAREQAGNSVADIERLAQFAHRYWARVYVALNTLLYDDEFPEALRLIGELYDAGTDGLIIQDMGLLECDLPPLPLIASTQTHNAAPEKVAFLERVGFQRAILARELNLEQIRAIRAQTSLELECFVHGALCVCYSGQCYLSYAIGGRSGNRGQCAQPCRKRYTLKDTNGQILAQNRYLLSLKDMNRAAALRDLLEAGVTSFKIEGRLKDIAYVKNIVSYYRQQLDVIFDAEPERFRRASSGRSSIDFTPNPAKTFHRGSTPYFLYSERDNVASLDTPKSIGEEIGVVAEIGAKYFTLSPTNSPHGSKAVKFSPHGVIARSDNDEAISSNPGLLRRWRSLAMTRFHENVTALPGGEFTLHNGDGLCFFDANRELQGTLVNAVQGERVFPASMRGISVGTVMYRNADHRFLKLVESSRIERLISIAMIFRETADGFALTAIDEDGVQVEEVLTGEKIAANNLETAAANIIKQLNKCGGTEFGCVDIDIEWTMPYFLPAAQLNTLRRAALDKLREAREASRPIQRGTIEKNDALYPETRLSYHGNVLNVNAAAFYRRHGVIEIEPAAESGLDMRGRNVMTTKYCIRQALGFCERDGRPAQKYVEPLYLVDEQGQAYQLQFHCSRCEMEIFYPDSSKC</sequence>
<dbReference type="InterPro" id="IPR001539">
    <property type="entry name" value="Peptidase_U32"/>
</dbReference>
<dbReference type="Pfam" id="PF01136">
    <property type="entry name" value="Peptidase_U32"/>
    <property type="match status" value="1"/>
</dbReference>
<proteinExistence type="predicted"/>
<dbReference type="Pfam" id="PF12392">
    <property type="entry name" value="DUF3656"/>
    <property type="match status" value="1"/>
</dbReference>
<dbReference type="PROSITE" id="PS01276">
    <property type="entry name" value="PEPTIDASE_U32"/>
    <property type="match status" value="1"/>
</dbReference>
<dbReference type="Proteomes" id="UP000030700">
    <property type="component" value="Unassembled WGS sequence"/>
</dbReference>
<accession>A0A081BSJ5</accession>